<reference evidence="2" key="1">
    <citation type="journal article" date="2016" name="Nat. Genet.">
        <title>A high-quality carrot genome assembly provides new insights into carotenoid accumulation and asterid genome evolution.</title>
        <authorList>
            <person name="Iorizzo M."/>
            <person name="Ellison S."/>
            <person name="Senalik D."/>
            <person name="Zeng P."/>
            <person name="Satapoomin P."/>
            <person name="Huang J."/>
            <person name="Bowman M."/>
            <person name="Iovene M."/>
            <person name="Sanseverino W."/>
            <person name="Cavagnaro P."/>
            <person name="Yildiz M."/>
            <person name="Macko-Podgorni A."/>
            <person name="Moranska E."/>
            <person name="Grzebelus E."/>
            <person name="Grzebelus D."/>
            <person name="Ashrafi H."/>
            <person name="Zheng Z."/>
            <person name="Cheng S."/>
            <person name="Spooner D."/>
            <person name="Van Deynze A."/>
            <person name="Simon P."/>
        </authorList>
    </citation>
    <scope>NUCLEOTIDE SEQUENCE [LARGE SCALE GENOMIC DNA]</scope>
    <source>
        <tissue evidence="2">Leaf</tissue>
    </source>
</reference>
<gene>
    <name evidence="2" type="ORF">DCAR_010627</name>
</gene>
<feature type="compositionally biased region" description="Basic and acidic residues" evidence="1">
    <location>
        <begin position="46"/>
        <end position="61"/>
    </location>
</feature>
<sequence>MWDAAQRSHLNQQSQNPPPLHHQIIEMFEKDASQASSKISSPLGHFPRDQRGLAEFPKELTEMFGTSHHPSTRKLL</sequence>
<accession>A0A162AJ85</accession>
<name>A0A162AJ85_DAUCS</name>
<dbReference type="Gramene" id="KZN01873">
    <property type="protein sequence ID" value="KZN01873"/>
    <property type="gene ID" value="DCAR_010627"/>
</dbReference>
<proteinExistence type="predicted"/>
<protein>
    <submittedName>
        <fullName evidence="2">Uncharacterized protein</fullName>
    </submittedName>
</protein>
<dbReference type="AlphaFoldDB" id="A0A162AJ85"/>
<feature type="region of interest" description="Disordered" evidence="1">
    <location>
        <begin position="1"/>
        <end position="76"/>
    </location>
</feature>
<organism evidence="2">
    <name type="scientific">Daucus carota subsp. sativus</name>
    <name type="common">Carrot</name>
    <dbReference type="NCBI Taxonomy" id="79200"/>
    <lineage>
        <taxon>Eukaryota</taxon>
        <taxon>Viridiplantae</taxon>
        <taxon>Streptophyta</taxon>
        <taxon>Embryophyta</taxon>
        <taxon>Tracheophyta</taxon>
        <taxon>Spermatophyta</taxon>
        <taxon>Magnoliopsida</taxon>
        <taxon>eudicotyledons</taxon>
        <taxon>Gunneridae</taxon>
        <taxon>Pentapetalae</taxon>
        <taxon>asterids</taxon>
        <taxon>campanulids</taxon>
        <taxon>Apiales</taxon>
        <taxon>Apiaceae</taxon>
        <taxon>Apioideae</taxon>
        <taxon>Scandiceae</taxon>
        <taxon>Daucinae</taxon>
        <taxon>Daucus</taxon>
        <taxon>Daucus sect. Daucus</taxon>
    </lineage>
</organism>
<dbReference type="EMBL" id="LNRQ01000003">
    <property type="protein sequence ID" value="KZN01873.1"/>
    <property type="molecule type" value="Genomic_DNA"/>
</dbReference>
<comment type="caution">
    <text evidence="2">The sequence shown here is derived from an EMBL/GenBank/DDBJ whole genome shotgun (WGS) entry which is preliminary data.</text>
</comment>
<evidence type="ECO:0000313" key="2">
    <source>
        <dbReference type="EMBL" id="KZN01873.1"/>
    </source>
</evidence>
<evidence type="ECO:0000256" key="1">
    <source>
        <dbReference type="SAM" id="MobiDB-lite"/>
    </source>
</evidence>
<feature type="compositionally biased region" description="Basic and acidic residues" evidence="1">
    <location>
        <begin position="23"/>
        <end position="32"/>
    </location>
</feature>